<evidence type="ECO:0000313" key="3">
    <source>
        <dbReference type="Proteomes" id="UP001160148"/>
    </source>
</evidence>
<feature type="chain" id="PRO_5043695811" evidence="1">
    <location>
        <begin position="23"/>
        <end position="148"/>
    </location>
</feature>
<evidence type="ECO:0000313" key="2">
    <source>
        <dbReference type="EMBL" id="CAI6346220.1"/>
    </source>
</evidence>
<feature type="signal peptide" evidence="1">
    <location>
        <begin position="1"/>
        <end position="22"/>
    </location>
</feature>
<keyword evidence="3" id="KW-1185">Reference proteome</keyword>
<organism evidence="2 3">
    <name type="scientific">Macrosiphum euphorbiae</name>
    <name type="common">potato aphid</name>
    <dbReference type="NCBI Taxonomy" id="13131"/>
    <lineage>
        <taxon>Eukaryota</taxon>
        <taxon>Metazoa</taxon>
        <taxon>Ecdysozoa</taxon>
        <taxon>Arthropoda</taxon>
        <taxon>Hexapoda</taxon>
        <taxon>Insecta</taxon>
        <taxon>Pterygota</taxon>
        <taxon>Neoptera</taxon>
        <taxon>Paraneoptera</taxon>
        <taxon>Hemiptera</taxon>
        <taxon>Sternorrhyncha</taxon>
        <taxon>Aphidomorpha</taxon>
        <taxon>Aphidoidea</taxon>
        <taxon>Aphididae</taxon>
        <taxon>Macrosiphini</taxon>
        <taxon>Macrosiphum</taxon>
    </lineage>
</organism>
<sequence length="148" mass="15663">MFWNSRLSVVGFPVFLLSPSLCAVIFRDPIGSLRRVVSASAAPTSSATLTMTGRRWVFYSCAAGPRSAVDSFAGFRGAESCRCSAAFRSSPGIRPRLLLVSDGGDVCPPGLLTAGVLVCSVFLLFPPFVLRRCSVLGGPVGGFLRRSD</sequence>
<evidence type="ECO:0000256" key="1">
    <source>
        <dbReference type="SAM" id="SignalP"/>
    </source>
</evidence>
<keyword evidence="1" id="KW-0732">Signal</keyword>
<proteinExistence type="predicted"/>
<dbReference type="Proteomes" id="UP001160148">
    <property type="component" value="Unassembled WGS sequence"/>
</dbReference>
<name>A0AAV0VRM6_9HEMI</name>
<dbReference type="AlphaFoldDB" id="A0AAV0VRM6"/>
<gene>
    <name evidence="2" type="ORF">MEUPH1_LOCUS3152</name>
</gene>
<comment type="caution">
    <text evidence="2">The sequence shown here is derived from an EMBL/GenBank/DDBJ whole genome shotgun (WGS) entry which is preliminary data.</text>
</comment>
<accession>A0AAV0VRM6</accession>
<protein>
    <submittedName>
        <fullName evidence="2">Uncharacterized protein</fullName>
    </submittedName>
</protein>
<reference evidence="2 3" key="1">
    <citation type="submission" date="2023-01" db="EMBL/GenBank/DDBJ databases">
        <authorList>
            <person name="Whitehead M."/>
        </authorList>
    </citation>
    <scope>NUCLEOTIDE SEQUENCE [LARGE SCALE GENOMIC DNA]</scope>
</reference>
<dbReference type="EMBL" id="CARXXK010000001">
    <property type="protein sequence ID" value="CAI6346220.1"/>
    <property type="molecule type" value="Genomic_DNA"/>
</dbReference>